<reference evidence="3" key="1">
    <citation type="submission" date="2017-07" db="EMBL/GenBank/DDBJ databases">
        <title>Comparative genome mining reveals phylogenetic distribution patterns of secondary metabolites in Amycolatopsis.</title>
        <authorList>
            <person name="Adamek M."/>
            <person name="Alanjary M."/>
            <person name="Sales-Ortells H."/>
            <person name="Goodfellow M."/>
            <person name="Bull A.T."/>
            <person name="Kalinowski J."/>
            <person name="Ziemert N."/>
        </authorList>
    </citation>
    <scope>NUCLEOTIDE SEQUENCE [LARGE SCALE GENOMIC DNA]</scope>
    <source>
        <strain evidence="3">H5</strain>
    </source>
</reference>
<evidence type="ECO:0000313" key="2">
    <source>
        <dbReference type="EMBL" id="OXM60016.1"/>
    </source>
</evidence>
<dbReference type="RefSeq" id="WP_093953683.1">
    <property type="nucleotide sequence ID" value="NZ_NMUL01000067.1"/>
</dbReference>
<proteinExistence type="predicted"/>
<dbReference type="EMBL" id="NMUL01000067">
    <property type="protein sequence ID" value="OXM60016.1"/>
    <property type="molecule type" value="Genomic_DNA"/>
</dbReference>
<name>A0A229SMC7_9PSEU</name>
<evidence type="ECO:0000259" key="1">
    <source>
        <dbReference type="Pfam" id="PF04149"/>
    </source>
</evidence>
<dbReference type="OrthoDB" id="3430276at2"/>
<sequence>MTEGLIWRKSSYSGGGTTNDCVEVAFALSDEATYMRDSKDPDGGMIKLPAAGWTGLLQAVSEGTIGHTTPNG</sequence>
<organism evidence="2 3">
    <name type="scientific">Amycolatopsis vastitatis</name>
    <dbReference type="NCBI Taxonomy" id="1905142"/>
    <lineage>
        <taxon>Bacteria</taxon>
        <taxon>Bacillati</taxon>
        <taxon>Actinomycetota</taxon>
        <taxon>Actinomycetes</taxon>
        <taxon>Pseudonocardiales</taxon>
        <taxon>Pseudonocardiaceae</taxon>
        <taxon>Amycolatopsis</taxon>
    </lineage>
</organism>
<keyword evidence="3" id="KW-1185">Reference proteome</keyword>
<dbReference type="Pfam" id="PF04149">
    <property type="entry name" value="DUF397"/>
    <property type="match status" value="1"/>
</dbReference>
<protein>
    <submittedName>
        <fullName evidence="2">DUF397 domain-containing protein</fullName>
    </submittedName>
</protein>
<evidence type="ECO:0000313" key="3">
    <source>
        <dbReference type="Proteomes" id="UP000215199"/>
    </source>
</evidence>
<dbReference type="InterPro" id="IPR007278">
    <property type="entry name" value="DUF397"/>
</dbReference>
<dbReference type="AlphaFoldDB" id="A0A229SMC7"/>
<comment type="caution">
    <text evidence="2">The sequence shown here is derived from an EMBL/GenBank/DDBJ whole genome shotgun (WGS) entry which is preliminary data.</text>
</comment>
<feature type="domain" description="DUF397" evidence="1">
    <location>
        <begin position="7"/>
        <end position="60"/>
    </location>
</feature>
<dbReference type="Proteomes" id="UP000215199">
    <property type="component" value="Unassembled WGS sequence"/>
</dbReference>
<accession>A0A229SMC7</accession>
<gene>
    <name evidence="2" type="ORF">CF165_44800</name>
</gene>